<dbReference type="InterPro" id="IPR012337">
    <property type="entry name" value="RNaseH-like_sf"/>
</dbReference>
<gene>
    <name evidence="1" type="ORF">HINF_LOCUS911</name>
</gene>
<dbReference type="Proteomes" id="UP001642409">
    <property type="component" value="Unassembled WGS sequence"/>
</dbReference>
<accession>A0ABP1GID1</accession>
<evidence type="ECO:0000313" key="2">
    <source>
        <dbReference type="Proteomes" id="UP001642409"/>
    </source>
</evidence>
<evidence type="ECO:0000313" key="1">
    <source>
        <dbReference type="EMBL" id="CAL5970971.1"/>
    </source>
</evidence>
<dbReference type="SUPFAM" id="SSF53098">
    <property type="entry name" value="Ribonuclease H-like"/>
    <property type="match status" value="1"/>
</dbReference>
<proteinExistence type="predicted"/>
<evidence type="ECO:0008006" key="3">
    <source>
        <dbReference type="Google" id="ProtNLM"/>
    </source>
</evidence>
<dbReference type="EMBL" id="CAXDID020000002">
    <property type="protein sequence ID" value="CAL5970971.1"/>
    <property type="molecule type" value="Genomic_DNA"/>
</dbReference>
<organism evidence="1 2">
    <name type="scientific">Hexamita inflata</name>
    <dbReference type="NCBI Taxonomy" id="28002"/>
    <lineage>
        <taxon>Eukaryota</taxon>
        <taxon>Metamonada</taxon>
        <taxon>Diplomonadida</taxon>
        <taxon>Hexamitidae</taxon>
        <taxon>Hexamitinae</taxon>
        <taxon>Hexamita</taxon>
    </lineage>
</organism>
<name>A0ABP1GID1_9EUKA</name>
<keyword evidence="2" id="KW-1185">Reference proteome</keyword>
<protein>
    <recommendedName>
        <fullName evidence="3">Transposase</fullName>
    </recommendedName>
</protein>
<comment type="caution">
    <text evidence="1">The sequence shown here is derived from an EMBL/GenBank/DDBJ whole genome shotgun (WGS) entry which is preliminary data.</text>
</comment>
<sequence length="405" mass="47064">MHFLGIAETDESHNGVWIASQLKIKIEMLRQDHNIIVTCCCQDSAQCNVKAIKLLNGESKDYKDLTSQDIRNTKLSQGKVVMSRCTAHIMNLILKDYIKQFDCKKWIDDIAKLYGIPISVCETRWTTFNNAIEKIKNHIPNITNWEDTYLIRIHQDMEIIRLVTIATLELEGNYINVTQVQKSVDSLKDGLTRMENYYGLSERIKFAKDFLKERQISYIDSHLNIVKFLHALDPLGNVEFLELNVLTQVVGAMFYSVYITEGANQIDDQRKQLVERAKYFEKQQQDKLSDFINYLKNIWTNNEHVRTFLLKVEVMSISSCGIERVFSFFHRTTSHFLRKQISSTTLSALAYVYVDKIQPEMQQWKASKTINPDKSYETCLTLYECPTTEPDENSIMQGDEESDNI</sequence>
<reference evidence="1 2" key="1">
    <citation type="submission" date="2024-07" db="EMBL/GenBank/DDBJ databases">
        <authorList>
            <person name="Akdeniz Z."/>
        </authorList>
    </citation>
    <scope>NUCLEOTIDE SEQUENCE [LARGE SCALE GENOMIC DNA]</scope>
</reference>